<evidence type="ECO:0000313" key="2">
    <source>
        <dbReference type="EMBL" id="PKA64860.1"/>
    </source>
</evidence>
<name>A0A2I0BAP2_9ASPA</name>
<evidence type="ECO:0000256" key="1">
    <source>
        <dbReference type="SAM" id="MobiDB-lite"/>
    </source>
</evidence>
<sequence>MNASRRVRKPERHEEADAWDPYSGSTTDRPRSYVKGSSGSMSVETRKMVGWGGCFDEPLHGIESSKWAIFSKQNWQCGMNRKPGYGAQLCVNPEFTKCVGRLRQQDGGHEVEIR</sequence>
<dbReference type="PANTHER" id="PTHR33220:SF5">
    <property type="entry name" value="RRNA INTRON-ENCODED HOMING ENDONUCLEASE"/>
    <property type="match status" value="1"/>
</dbReference>
<reference evidence="2 3" key="1">
    <citation type="journal article" date="2017" name="Nature">
        <title>The Apostasia genome and the evolution of orchids.</title>
        <authorList>
            <person name="Zhang G.Q."/>
            <person name="Liu K.W."/>
            <person name="Li Z."/>
            <person name="Lohaus R."/>
            <person name="Hsiao Y.Y."/>
            <person name="Niu S.C."/>
            <person name="Wang J.Y."/>
            <person name="Lin Y.C."/>
            <person name="Xu Q."/>
            <person name="Chen L.J."/>
            <person name="Yoshida K."/>
            <person name="Fujiwara S."/>
            <person name="Wang Z.W."/>
            <person name="Zhang Y.Q."/>
            <person name="Mitsuda N."/>
            <person name="Wang M."/>
            <person name="Liu G.H."/>
            <person name="Pecoraro L."/>
            <person name="Huang H.X."/>
            <person name="Xiao X.J."/>
            <person name="Lin M."/>
            <person name="Wu X.Y."/>
            <person name="Wu W.L."/>
            <person name="Chen Y.Y."/>
            <person name="Chang S.B."/>
            <person name="Sakamoto S."/>
            <person name="Ohme-Takagi M."/>
            <person name="Yagi M."/>
            <person name="Zeng S.J."/>
            <person name="Shen C.Y."/>
            <person name="Yeh C.M."/>
            <person name="Luo Y.B."/>
            <person name="Tsai W.C."/>
            <person name="Van de Peer Y."/>
            <person name="Liu Z.J."/>
        </authorList>
    </citation>
    <scope>NUCLEOTIDE SEQUENCE [LARGE SCALE GENOMIC DNA]</scope>
    <source>
        <strain evidence="3">cv. Shenzhen</strain>
        <tissue evidence="2">Stem</tissue>
    </source>
</reference>
<organism evidence="2 3">
    <name type="scientific">Apostasia shenzhenica</name>
    <dbReference type="NCBI Taxonomy" id="1088818"/>
    <lineage>
        <taxon>Eukaryota</taxon>
        <taxon>Viridiplantae</taxon>
        <taxon>Streptophyta</taxon>
        <taxon>Embryophyta</taxon>
        <taxon>Tracheophyta</taxon>
        <taxon>Spermatophyta</taxon>
        <taxon>Magnoliopsida</taxon>
        <taxon>Liliopsida</taxon>
        <taxon>Asparagales</taxon>
        <taxon>Orchidaceae</taxon>
        <taxon>Apostasioideae</taxon>
        <taxon>Apostasia</taxon>
    </lineage>
</organism>
<proteinExistence type="predicted"/>
<dbReference type="STRING" id="1088818.A0A2I0BAP2"/>
<protein>
    <submittedName>
        <fullName evidence="2">Uncharacterized protein</fullName>
    </submittedName>
</protein>
<feature type="region of interest" description="Disordered" evidence="1">
    <location>
        <begin position="1"/>
        <end position="39"/>
    </location>
</feature>
<dbReference type="AlphaFoldDB" id="A0A2I0BAP2"/>
<gene>
    <name evidence="2" type="ORF">AXF42_Ash011462</name>
</gene>
<keyword evidence="3" id="KW-1185">Reference proteome</keyword>
<feature type="compositionally biased region" description="Basic residues" evidence="1">
    <location>
        <begin position="1"/>
        <end position="10"/>
    </location>
</feature>
<accession>A0A2I0BAP2</accession>
<evidence type="ECO:0000313" key="3">
    <source>
        <dbReference type="Proteomes" id="UP000236161"/>
    </source>
</evidence>
<dbReference type="EMBL" id="KZ451899">
    <property type="protein sequence ID" value="PKA64860.1"/>
    <property type="molecule type" value="Genomic_DNA"/>
</dbReference>
<dbReference type="PANTHER" id="PTHR33220">
    <property type="entry name" value="BNAA09G04420D PROTEIN"/>
    <property type="match status" value="1"/>
</dbReference>
<dbReference type="OrthoDB" id="1682477at2759"/>
<dbReference type="Proteomes" id="UP000236161">
    <property type="component" value="Unassembled WGS sequence"/>
</dbReference>